<sequence length="120" mass="13670">MQYLLIAIIGTTIVGMSYSSTVDYSNSVPYNILYTVYPWYESGAVLEVWANDESSNADKNLATIIQNNQEGTNVLYPEKTNIHNETNHLNNANDAQRLSHSLLWPANYRNWPKKSNNDEN</sequence>
<keyword evidence="1" id="KW-0732">Signal</keyword>
<gene>
    <name evidence="3" type="primary">LOC107262880</name>
</gene>
<feature type="signal peptide" evidence="1">
    <location>
        <begin position="1"/>
        <end position="19"/>
    </location>
</feature>
<dbReference type="RefSeq" id="XP_015585006.1">
    <property type="nucleotide sequence ID" value="XM_015729520.2"/>
</dbReference>
<name>A0AAJ7BFR4_CEPCN</name>
<evidence type="ECO:0000313" key="3">
    <source>
        <dbReference type="RefSeq" id="XP_015585006.1"/>
    </source>
</evidence>
<protein>
    <submittedName>
        <fullName evidence="3">Uncharacterized protein LOC107262880</fullName>
    </submittedName>
</protein>
<organism evidence="2 3">
    <name type="scientific">Cephus cinctus</name>
    <name type="common">Wheat stem sawfly</name>
    <dbReference type="NCBI Taxonomy" id="211228"/>
    <lineage>
        <taxon>Eukaryota</taxon>
        <taxon>Metazoa</taxon>
        <taxon>Ecdysozoa</taxon>
        <taxon>Arthropoda</taxon>
        <taxon>Hexapoda</taxon>
        <taxon>Insecta</taxon>
        <taxon>Pterygota</taxon>
        <taxon>Neoptera</taxon>
        <taxon>Endopterygota</taxon>
        <taxon>Hymenoptera</taxon>
        <taxon>Cephoidea</taxon>
        <taxon>Cephidae</taxon>
        <taxon>Cephus</taxon>
    </lineage>
</organism>
<dbReference type="Proteomes" id="UP000694920">
    <property type="component" value="Unplaced"/>
</dbReference>
<dbReference type="AlphaFoldDB" id="A0AAJ7BFR4"/>
<dbReference type="KEGG" id="ccin:107262880"/>
<evidence type="ECO:0000256" key="1">
    <source>
        <dbReference type="SAM" id="SignalP"/>
    </source>
</evidence>
<keyword evidence="2" id="KW-1185">Reference proteome</keyword>
<evidence type="ECO:0000313" key="2">
    <source>
        <dbReference type="Proteomes" id="UP000694920"/>
    </source>
</evidence>
<accession>A0AAJ7BFR4</accession>
<dbReference type="GeneID" id="107262880"/>
<proteinExistence type="predicted"/>
<feature type="chain" id="PRO_5042620591" evidence="1">
    <location>
        <begin position="20"/>
        <end position="120"/>
    </location>
</feature>
<reference evidence="3" key="1">
    <citation type="submission" date="2025-08" db="UniProtKB">
        <authorList>
            <consortium name="RefSeq"/>
        </authorList>
    </citation>
    <scope>IDENTIFICATION</scope>
</reference>